<dbReference type="GO" id="GO:0030490">
    <property type="term" value="P:maturation of SSU-rRNA"/>
    <property type="evidence" value="ECO:0000318"/>
    <property type="project" value="GO_Central"/>
</dbReference>
<dbReference type="EMBL" id="AYRZ02000009">
    <property type="protein sequence ID" value="PHT71866.1"/>
    <property type="molecule type" value="Genomic_DNA"/>
</dbReference>
<dbReference type="SMART" id="SM00320">
    <property type="entry name" value="WD40"/>
    <property type="match status" value="10"/>
</dbReference>
<evidence type="ECO:0000256" key="5">
    <source>
        <dbReference type="SAM" id="MobiDB-lite"/>
    </source>
</evidence>
<evidence type="ECO:0000256" key="1">
    <source>
        <dbReference type="ARBA" id="ARBA00022574"/>
    </source>
</evidence>
<feature type="compositionally biased region" description="Basic residues" evidence="5">
    <location>
        <begin position="361"/>
        <end position="373"/>
    </location>
</feature>
<dbReference type="PANTHER" id="PTHR19853:SF0">
    <property type="entry name" value="WD REPEAT-CONTAINING PROTEIN 3"/>
    <property type="match status" value="1"/>
</dbReference>
<sequence>MVKAYLRYEPAARFGVIVSGESNIAFDKFGEHLIVPALDKICIWHTRWGECSKTLVRSYSKPSLAVVTCIASSPSESSSQENKELQNTLEKPFNKTVNSDVESPYDSCSDPTSRMLDSWSLEPIYWVFWDSLVATDVKMSTSGYAEGSIRIWDFEKGICDTTLNGHRRAVTALQYNKPGSLLASGGKDNDVILWDVVGETGLFRLRGHRDQVTDLVFLDSGRKLVTASKDKFLRVWDLDIQHCMQIISGHHTEIWSIDIDPEERYLVTGSADPELRFYTVKHDLADGQLIANKSEKDVNKELATENKWEVLKLFGEIQRQSNDRVATVRFNTTGNLLACQVAGKMVEVFCVLNESESKRKAKRRISRKKKKKVAKEGRAEGGTNPVVTAADIFKLYQTLRAGKKISSISFFPSQATSQNPVSTLALSLNNNLLEFHDIGSSSSTTLNPKLHPIELQGHRADIRSVTLSSNNTRLMSTSHNAIKIWNPTTLSCLHTIKSGYGLCGLFLPGNNYAVIGTKGGTLEFIDVNNGKCVEVVEAHGGSVHSIALTPDRTGFLTGSADHDIKFWEFQIVQKAGEDSKHLTASPTRSLKMNDDVLAIAVSLDGKFIVVALLDSTIKVFYMDSLKSTFSLYGHKLPVLCVDISSDVALLVSGSADKNVKIWDLGHGYCLKSLFAHADSVTGVKFVPNTHYFFTVGKDCLVKYWDADKFELLLTLEGHHAEVWCLAMSSRGDFIVTGSHDRSLRRWDRTEEPFFIEEEKEKRLEEMFESNINNAFENTYESKEEPPEEGAVALEGKKTLETLTATDVIIEALDMADAELKRVAEHQDDKSKGRVSEFRPNILMLGLSPSDYVLQAFSSVRTNDMEQALLALPFSDALKLLSYLENWASVPDKVELACKVATIIMQYHHHQLISTVSAKHLVTRLRDILHRNIKEFKDLIGYNLEAMRHSLQLISQRSGAFSLDVKTETGLWKMRSDNVKRIEARAATNQEKERKKKKQKSDGGHVWS</sequence>
<evidence type="ECO:0000313" key="7">
    <source>
        <dbReference type="EMBL" id="PHT71866.1"/>
    </source>
</evidence>
<dbReference type="GO" id="GO:0032040">
    <property type="term" value="C:small-subunit processome"/>
    <property type="evidence" value="ECO:0000318"/>
    <property type="project" value="GO_Central"/>
</dbReference>
<reference evidence="7 8" key="2">
    <citation type="journal article" date="2017" name="Genome Biol.">
        <title>New reference genome sequences of hot pepper reveal the massive evolution of plant disease-resistance genes by retroduplication.</title>
        <authorList>
            <person name="Kim S."/>
            <person name="Park J."/>
            <person name="Yeom S.I."/>
            <person name="Kim Y.M."/>
            <person name="Seo E."/>
            <person name="Kim K.T."/>
            <person name="Kim M.S."/>
            <person name="Lee J.M."/>
            <person name="Cheong K."/>
            <person name="Shin H.S."/>
            <person name="Kim S.B."/>
            <person name="Han K."/>
            <person name="Lee J."/>
            <person name="Park M."/>
            <person name="Lee H.A."/>
            <person name="Lee H.Y."/>
            <person name="Lee Y."/>
            <person name="Oh S."/>
            <person name="Lee J.H."/>
            <person name="Choi E."/>
            <person name="Choi E."/>
            <person name="Lee S.E."/>
            <person name="Jeon J."/>
            <person name="Kim H."/>
            <person name="Choi G."/>
            <person name="Song H."/>
            <person name="Lee J."/>
            <person name="Lee S.C."/>
            <person name="Kwon J.K."/>
            <person name="Lee H.Y."/>
            <person name="Koo N."/>
            <person name="Hong Y."/>
            <person name="Kim R.W."/>
            <person name="Kang W.H."/>
            <person name="Huh J.H."/>
            <person name="Kang B.C."/>
            <person name="Yang T.J."/>
            <person name="Lee Y.H."/>
            <person name="Bennetzen J.L."/>
            <person name="Choi D."/>
        </authorList>
    </citation>
    <scope>NUCLEOTIDE SEQUENCE [LARGE SCALE GENOMIC DNA]</scope>
    <source>
        <strain evidence="8">cv. CM334</strain>
    </source>
</reference>
<dbReference type="AlphaFoldDB" id="A0A2G2YQ35"/>
<feature type="repeat" description="WD" evidence="4">
    <location>
        <begin position="631"/>
        <end position="672"/>
    </location>
</feature>
<dbReference type="FunFam" id="2.130.10.10:FF:001298">
    <property type="entry name" value="WD repeat-containing protein 3 isoform A"/>
    <property type="match status" value="1"/>
</dbReference>
<evidence type="ECO:0000313" key="8">
    <source>
        <dbReference type="Proteomes" id="UP000222542"/>
    </source>
</evidence>
<comment type="caution">
    <text evidence="7">The sequence shown here is derived from an EMBL/GenBank/DDBJ whole genome shotgun (WGS) entry which is preliminary data.</text>
</comment>
<keyword evidence="2" id="KW-0677">Repeat</keyword>
<dbReference type="Pfam" id="PF25172">
    <property type="entry name" value="Beta-prop_WDR3_2nd"/>
    <property type="match status" value="1"/>
</dbReference>
<feature type="repeat" description="WD" evidence="4">
    <location>
        <begin position="536"/>
        <end position="570"/>
    </location>
</feature>
<dbReference type="PRINTS" id="PR00320">
    <property type="entry name" value="GPROTEINBRPT"/>
</dbReference>
<feature type="domain" description="Small-subunit processome Utp12" evidence="6">
    <location>
        <begin position="849"/>
        <end position="948"/>
    </location>
</feature>
<feature type="repeat" description="WD" evidence="4">
    <location>
        <begin position="455"/>
        <end position="495"/>
    </location>
</feature>
<dbReference type="InterPro" id="IPR019775">
    <property type="entry name" value="WD40_repeat_CS"/>
</dbReference>
<dbReference type="Proteomes" id="UP000222542">
    <property type="component" value="Unassembled WGS sequence"/>
</dbReference>
<feature type="repeat" description="WD" evidence="4">
    <location>
        <begin position="715"/>
        <end position="747"/>
    </location>
</feature>
<dbReference type="InterPro" id="IPR015943">
    <property type="entry name" value="WD40/YVTN_repeat-like_dom_sf"/>
</dbReference>
<dbReference type="Pfam" id="PF04003">
    <property type="entry name" value="Utp12"/>
    <property type="match status" value="1"/>
</dbReference>
<dbReference type="STRING" id="4072.A0A2G2YQ35"/>
<evidence type="ECO:0000256" key="2">
    <source>
        <dbReference type="ARBA" id="ARBA00022737"/>
    </source>
</evidence>
<dbReference type="InterPro" id="IPR020472">
    <property type="entry name" value="WD40_PAC1"/>
</dbReference>
<feature type="repeat" description="WD" evidence="4">
    <location>
        <begin position="205"/>
        <end position="239"/>
    </location>
</feature>
<dbReference type="GO" id="GO:0030515">
    <property type="term" value="F:snoRNA binding"/>
    <property type="evidence" value="ECO:0000318"/>
    <property type="project" value="GO_Central"/>
</dbReference>
<protein>
    <recommendedName>
        <fullName evidence="6">Small-subunit processome Utp12 domain-containing protein</fullName>
    </recommendedName>
</protein>
<dbReference type="PROSITE" id="PS50082">
    <property type="entry name" value="WD_REPEATS_2"/>
    <property type="match status" value="8"/>
</dbReference>
<dbReference type="InterPro" id="IPR036322">
    <property type="entry name" value="WD40_repeat_dom_sf"/>
</dbReference>
<name>A0A2G2YQ35_CAPAN</name>
<dbReference type="GO" id="GO:0034388">
    <property type="term" value="C:Pwp2p-containing subcomplex of 90S preribosome"/>
    <property type="evidence" value="ECO:0000318"/>
    <property type="project" value="GO_Central"/>
</dbReference>
<comment type="similarity">
    <text evidence="3">Belongs to the WD repeat WDR3/UTP12 family.</text>
</comment>
<dbReference type="InterPro" id="IPR051570">
    <property type="entry name" value="TBC1_cilium_biogenesis"/>
</dbReference>
<dbReference type="PROSITE" id="PS50294">
    <property type="entry name" value="WD_REPEATS_REGION"/>
    <property type="match status" value="7"/>
</dbReference>
<proteinExistence type="inferred from homology"/>
<dbReference type="Gramene" id="PHT71866">
    <property type="protein sequence ID" value="PHT71866"/>
    <property type="gene ID" value="T459_22651"/>
</dbReference>
<dbReference type="FunFam" id="2.130.10.10:FF:000157">
    <property type="entry name" value="WD repeat domain 3"/>
    <property type="match status" value="1"/>
</dbReference>
<reference evidence="7 8" key="1">
    <citation type="journal article" date="2014" name="Nat. Genet.">
        <title>Genome sequence of the hot pepper provides insights into the evolution of pungency in Capsicum species.</title>
        <authorList>
            <person name="Kim S."/>
            <person name="Park M."/>
            <person name="Yeom S.I."/>
            <person name="Kim Y.M."/>
            <person name="Lee J.M."/>
            <person name="Lee H.A."/>
            <person name="Seo E."/>
            <person name="Choi J."/>
            <person name="Cheong K."/>
            <person name="Kim K.T."/>
            <person name="Jung K."/>
            <person name="Lee G.W."/>
            <person name="Oh S.K."/>
            <person name="Bae C."/>
            <person name="Kim S.B."/>
            <person name="Lee H.Y."/>
            <person name="Kim S.Y."/>
            <person name="Kim M.S."/>
            <person name="Kang B.C."/>
            <person name="Jo Y.D."/>
            <person name="Yang H.B."/>
            <person name="Jeong H.J."/>
            <person name="Kang W.H."/>
            <person name="Kwon J.K."/>
            <person name="Shin C."/>
            <person name="Lim J.Y."/>
            <person name="Park J.H."/>
            <person name="Huh J.H."/>
            <person name="Kim J.S."/>
            <person name="Kim B.D."/>
            <person name="Cohen O."/>
            <person name="Paran I."/>
            <person name="Suh M.C."/>
            <person name="Lee S.B."/>
            <person name="Kim Y.K."/>
            <person name="Shin Y."/>
            <person name="Noh S.J."/>
            <person name="Park J."/>
            <person name="Seo Y.S."/>
            <person name="Kwon S.Y."/>
            <person name="Kim H.A."/>
            <person name="Park J.M."/>
            <person name="Kim H.J."/>
            <person name="Choi S.B."/>
            <person name="Bosland P.W."/>
            <person name="Reeves G."/>
            <person name="Jo S.H."/>
            <person name="Lee B.W."/>
            <person name="Cho H.T."/>
            <person name="Choi H.S."/>
            <person name="Lee M.S."/>
            <person name="Yu Y."/>
            <person name="Do Choi Y."/>
            <person name="Park B.S."/>
            <person name="van Deynze A."/>
            <person name="Ashrafi H."/>
            <person name="Hill T."/>
            <person name="Kim W.T."/>
            <person name="Pai H.S."/>
            <person name="Ahn H.K."/>
            <person name="Yeam I."/>
            <person name="Giovannoni J.J."/>
            <person name="Rose J.K."/>
            <person name="Sorensen I."/>
            <person name="Lee S.J."/>
            <person name="Kim R.W."/>
            <person name="Choi I.Y."/>
            <person name="Choi B.S."/>
            <person name="Lim J.S."/>
            <person name="Lee Y.H."/>
            <person name="Choi D."/>
        </authorList>
    </citation>
    <scope>NUCLEOTIDE SEQUENCE [LARGE SCALE GENOMIC DNA]</scope>
    <source>
        <strain evidence="8">cv. CM334</strain>
    </source>
</reference>
<dbReference type="InterPro" id="IPR007148">
    <property type="entry name" value="SSU_processome_Utp12"/>
</dbReference>
<evidence type="ECO:0000256" key="3">
    <source>
        <dbReference type="ARBA" id="ARBA00038229"/>
    </source>
</evidence>
<gene>
    <name evidence="7" type="ORF">T459_22651</name>
</gene>
<evidence type="ECO:0000256" key="4">
    <source>
        <dbReference type="PROSITE-ProRule" id="PRU00221"/>
    </source>
</evidence>
<dbReference type="Pfam" id="PF25173">
    <property type="entry name" value="Beta-prop_WDR3_1st"/>
    <property type="match status" value="1"/>
</dbReference>
<feature type="repeat" description="WD" evidence="4">
    <location>
        <begin position="247"/>
        <end position="281"/>
    </location>
</feature>
<feature type="repeat" description="WD" evidence="4">
    <location>
        <begin position="673"/>
        <end position="714"/>
    </location>
</feature>
<dbReference type="InterPro" id="IPR001680">
    <property type="entry name" value="WD40_rpt"/>
</dbReference>
<dbReference type="CDD" id="cd00200">
    <property type="entry name" value="WD40"/>
    <property type="match status" value="2"/>
</dbReference>
<accession>A0A2G2YQ35</accession>
<dbReference type="SUPFAM" id="SSF50978">
    <property type="entry name" value="WD40 repeat-like"/>
    <property type="match status" value="2"/>
</dbReference>
<dbReference type="PROSITE" id="PS00678">
    <property type="entry name" value="WD_REPEATS_1"/>
    <property type="match status" value="3"/>
</dbReference>
<evidence type="ECO:0000259" key="6">
    <source>
        <dbReference type="Pfam" id="PF04003"/>
    </source>
</evidence>
<keyword evidence="1 4" id="KW-0853">WD repeat</keyword>
<feature type="repeat" description="WD" evidence="4">
    <location>
        <begin position="163"/>
        <end position="196"/>
    </location>
</feature>
<dbReference type="Gene3D" id="2.130.10.10">
    <property type="entry name" value="YVTN repeat-like/Quinoprotein amine dehydrogenase"/>
    <property type="match status" value="3"/>
</dbReference>
<feature type="region of interest" description="Disordered" evidence="5">
    <location>
        <begin position="361"/>
        <end position="381"/>
    </location>
</feature>
<keyword evidence="8" id="KW-1185">Reference proteome</keyword>
<organism evidence="7 8">
    <name type="scientific">Capsicum annuum</name>
    <name type="common">Capsicum pepper</name>
    <dbReference type="NCBI Taxonomy" id="4072"/>
    <lineage>
        <taxon>Eukaryota</taxon>
        <taxon>Viridiplantae</taxon>
        <taxon>Streptophyta</taxon>
        <taxon>Embryophyta</taxon>
        <taxon>Tracheophyta</taxon>
        <taxon>Spermatophyta</taxon>
        <taxon>Magnoliopsida</taxon>
        <taxon>eudicotyledons</taxon>
        <taxon>Gunneridae</taxon>
        <taxon>Pentapetalae</taxon>
        <taxon>asterids</taxon>
        <taxon>lamiids</taxon>
        <taxon>Solanales</taxon>
        <taxon>Solanaceae</taxon>
        <taxon>Solanoideae</taxon>
        <taxon>Capsiceae</taxon>
        <taxon>Capsicum</taxon>
    </lineage>
</organism>
<feature type="region of interest" description="Disordered" evidence="5">
    <location>
        <begin position="982"/>
        <end position="1007"/>
    </location>
</feature>
<dbReference type="PANTHER" id="PTHR19853">
    <property type="entry name" value="WD REPEAT CONTAINING PROTEIN 3 WDR3"/>
    <property type="match status" value="1"/>
</dbReference>